<feature type="domain" description="FCP1 homology" evidence="2">
    <location>
        <begin position="400"/>
        <end position="637"/>
    </location>
</feature>
<dbReference type="InterPro" id="IPR004274">
    <property type="entry name" value="FCP1_dom"/>
</dbReference>
<feature type="region of interest" description="Disordered" evidence="1">
    <location>
        <begin position="133"/>
        <end position="157"/>
    </location>
</feature>
<evidence type="ECO:0000256" key="1">
    <source>
        <dbReference type="SAM" id="MobiDB-lite"/>
    </source>
</evidence>
<dbReference type="InterPro" id="IPR050365">
    <property type="entry name" value="TIM50"/>
</dbReference>
<dbReference type="EMBL" id="ASHM01004312">
    <property type="protein sequence ID" value="PNY11119.1"/>
    <property type="molecule type" value="Genomic_DNA"/>
</dbReference>
<organism evidence="3 4">
    <name type="scientific">Trifolium pratense</name>
    <name type="common">Red clover</name>
    <dbReference type="NCBI Taxonomy" id="57577"/>
    <lineage>
        <taxon>Eukaryota</taxon>
        <taxon>Viridiplantae</taxon>
        <taxon>Streptophyta</taxon>
        <taxon>Embryophyta</taxon>
        <taxon>Tracheophyta</taxon>
        <taxon>Spermatophyta</taxon>
        <taxon>Magnoliopsida</taxon>
        <taxon>eudicotyledons</taxon>
        <taxon>Gunneridae</taxon>
        <taxon>Pentapetalae</taxon>
        <taxon>rosids</taxon>
        <taxon>fabids</taxon>
        <taxon>Fabales</taxon>
        <taxon>Fabaceae</taxon>
        <taxon>Papilionoideae</taxon>
        <taxon>50 kb inversion clade</taxon>
        <taxon>NPAAA clade</taxon>
        <taxon>Hologalegina</taxon>
        <taxon>IRL clade</taxon>
        <taxon>Trifolieae</taxon>
        <taxon>Trifolium</taxon>
    </lineage>
</organism>
<proteinExistence type="predicted"/>
<sequence>MDLDTDMHDSPALPNLSDSQNNVAVKLTKKNNKRKIKKTECNAVKSDVNACATPKNTFSSKTSTSALDICLGENEKKEQNIISEAAEKGNGESGIQDKGCSFNSVVADAKLFAKESVSEVVKMNIEQTITANSSIPEETSDSVKNGSLVKNQHKDLEVHDLSDKSRFSKTYSRKRSKNDTCVGNLDCPSPVNCNKEPTIQDHHNDNSHEVSDGPLTDGLIEIETVHSIDQNKVKAEEIELIAENNSEQKNTTTSSVVDIPVTQIEETNARQVDNAEVTRNDTCCPGDVSEQKSTTTSSVVDIPVTQLEEANARRVDHAEVTRNDTCCPGGVSEQKTTTTSSVVDIPVTQLEETNARQVDHAEVTRNDTCCPGDVSGLSSVAVNVGNSKISQCSVERTIISNSKNKLLILDVNGLLADCVSDVPNGYYQPEPHFWVRRRKVYKRPFCDSFLQFCFDKFHVGVWSSRAKYLLICDWCNVDEVIKCLMGKSASRLLFCWSLGWFGHVGWSPLDSVVRRVSQRRITQLLELEEGQKAIGETKKKLENQSHCTTTKFSTVENKDKPLVLKELRKLWDKLEPGLPWEKGEFHESNTLLLDDSPYKALVNPKYTAIFPYSYRYYHTRDSALGPKGDLRGYLERLAMAHNVQEFVKSNPFGQRCIREANPSWGYYLKVIESVKCRENDRPSASDKEQTA</sequence>
<dbReference type="PROSITE" id="PS50969">
    <property type="entry name" value="FCP1"/>
    <property type="match status" value="1"/>
</dbReference>
<reference evidence="3 4" key="1">
    <citation type="journal article" date="2014" name="Am. J. Bot.">
        <title>Genome assembly and annotation for red clover (Trifolium pratense; Fabaceae).</title>
        <authorList>
            <person name="Istvanek J."/>
            <person name="Jaros M."/>
            <person name="Krenek A."/>
            <person name="Repkova J."/>
        </authorList>
    </citation>
    <scope>NUCLEOTIDE SEQUENCE [LARGE SCALE GENOMIC DNA]</scope>
    <source>
        <strain evidence="4">cv. Tatra</strain>
        <tissue evidence="3">Young leaves</tissue>
    </source>
</reference>
<dbReference type="STRING" id="57577.A0A2K3P769"/>
<gene>
    <name evidence="3" type="ORF">L195_g007718</name>
</gene>
<comment type="caution">
    <text evidence="3">The sequence shown here is derived from an EMBL/GenBank/DDBJ whole genome shotgun (WGS) entry which is preliminary data.</text>
</comment>
<name>A0A2K3P769_TRIPR</name>
<evidence type="ECO:0000313" key="3">
    <source>
        <dbReference type="EMBL" id="PNY11119.1"/>
    </source>
</evidence>
<reference evidence="3 4" key="2">
    <citation type="journal article" date="2017" name="Front. Plant Sci.">
        <title>Gene Classification and Mining of Molecular Markers Useful in Red Clover (Trifolium pratense) Breeding.</title>
        <authorList>
            <person name="Istvanek J."/>
            <person name="Dluhosova J."/>
            <person name="Dluhos P."/>
            <person name="Patkova L."/>
            <person name="Nedelnik J."/>
            <person name="Repkova J."/>
        </authorList>
    </citation>
    <scope>NUCLEOTIDE SEQUENCE [LARGE SCALE GENOMIC DNA]</scope>
    <source>
        <strain evidence="4">cv. Tatra</strain>
        <tissue evidence="3">Young leaves</tissue>
    </source>
</reference>
<dbReference type="SMART" id="SM00577">
    <property type="entry name" value="CPDc"/>
    <property type="match status" value="1"/>
</dbReference>
<protein>
    <submittedName>
        <fullName evidence="3">NLI interacting factor-like phosphatase</fullName>
    </submittedName>
</protein>
<dbReference type="SUPFAM" id="SSF56784">
    <property type="entry name" value="HAD-like"/>
    <property type="match status" value="1"/>
</dbReference>
<dbReference type="InterPro" id="IPR036412">
    <property type="entry name" value="HAD-like_sf"/>
</dbReference>
<dbReference type="Proteomes" id="UP000236291">
    <property type="component" value="Unassembled WGS sequence"/>
</dbReference>
<accession>A0A2K3P769</accession>
<dbReference type="Gene3D" id="3.40.50.1000">
    <property type="entry name" value="HAD superfamily/HAD-like"/>
    <property type="match status" value="1"/>
</dbReference>
<dbReference type="Pfam" id="PF03031">
    <property type="entry name" value="NIF"/>
    <property type="match status" value="1"/>
</dbReference>
<feature type="region of interest" description="Disordered" evidence="1">
    <location>
        <begin position="1"/>
        <end position="21"/>
    </location>
</feature>
<dbReference type="PANTHER" id="PTHR12210">
    <property type="entry name" value="DULLARD PROTEIN PHOSPHATASE"/>
    <property type="match status" value="1"/>
</dbReference>
<dbReference type="InterPro" id="IPR023214">
    <property type="entry name" value="HAD_sf"/>
</dbReference>
<feature type="compositionally biased region" description="Polar residues" evidence="1">
    <location>
        <begin position="133"/>
        <end position="150"/>
    </location>
</feature>
<evidence type="ECO:0000313" key="4">
    <source>
        <dbReference type="Proteomes" id="UP000236291"/>
    </source>
</evidence>
<dbReference type="AlphaFoldDB" id="A0A2K3P769"/>
<evidence type="ECO:0000259" key="2">
    <source>
        <dbReference type="PROSITE" id="PS50969"/>
    </source>
</evidence>